<dbReference type="InterPro" id="IPR025610">
    <property type="entry name" value="MYC/MYB_N"/>
</dbReference>
<keyword evidence="1" id="KW-0805">Transcription regulation</keyword>
<dbReference type="OMA" id="CEFQHYQ"/>
<organism evidence="4 5">
    <name type="scientific">Taxus chinensis</name>
    <name type="common">Chinese yew</name>
    <name type="synonym">Taxus wallichiana var. chinensis</name>
    <dbReference type="NCBI Taxonomy" id="29808"/>
    <lineage>
        <taxon>Eukaryota</taxon>
        <taxon>Viridiplantae</taxon>
        <taxon>Streptophyta</taxon>
        <taxon>Embryophyta</taxon>
        <taxon>Tracheophyta</taxon>
        <taxon>Spermatophyta</taxon>
        <taxon>Pinopsida</taxon>
        <taxon>Pinidae</taxon>
        <taxon>Conifers II</taxon>
        <taxon>Cupressales</taxon>
        <taxon>Taxaceae</taxon>
        <taxon>Taxus</taxon>
    </lineage>
</organism>
<keyword evidence="2" id="KW-0804">Transcription</keyword>
<dbReference type="Proteomes" id="UP000824469">
    <property type="component" value="Unassembled WGS sequence"/>
</dbReference>
<dbReference type="PANTHER" id="PTHR46633:SF3">
    <property type="entry name" value="SERINE_THREONINE-PROTEIN KINASE WNK (WITH NO LYSINE)-LIKE PROTEIN"/>
    <property type="match status" value="1"/>
</dbReference>
<name>A0AA38L7C7_TAXCH</name>
<feature type="domain" description="Transcription factor MYC/MYB N-terminal" evidence="3">
    <location>
        <begin position="37"/>
        <end position="127"/>
    </location>
</feature>
<evidence type="ECO:0000313" key="5">
    <source>
        <dbReference type="Proteomes" id="UP000824469"/>
    </source>
</evidence>
<evidence type="ECO:0000259" key="3">
    <source>
        <dbReference type="Pfam" id="PF14215"/>
    </source>
</evidence>
<reference evidence="4 5" key="1">
    <citation type="journal article" date="2021" name="Nat. Plants">
        <title>The Taxus genome provides insights into paclitaxel biosynthesis.</title>
        <authorList>
            <person name="Xiong X."/>
            <person name="Gou J."/>
            <person name="Liao Q."/>
            <person name="Li Y."/>
            <person name="Zhou Q."/>
            <person name="Bi G."/>
            <person name="Li C."/>
            <person name="Du R."/>
            <person name="Wang X."/>
            <person name="Sun T."/>
            <person name="Guo L."/>
            <person name="Liang H."/>
            <person name="Lu P."/>
            <person name="Wu Y."/>
            <person name="Zhang Z."/>
            <person name="Ro D.K."/>
            <person name="Shang Y."/>
            <person name="Huang S."/>
            <person name="Yan J."/>
        </authorList>
    </citation>
    <scope>NUCLEOTIDE SEQUENCE [LARGE SCALE GENOMIC DNA]</scope>
    <source>
        <strain evidence="4">Ta-2019</strain>
    </source>
</reference>
<keyword evidence="5" id="KW-1185">Reference proteome</keyword>
<proteinExistence type="predicted"/>
<evidence type="ECO:0000256" key="1">
    <source>
        <dbReference type="ARBA" id="ARBA00023015"/>
    </source>
</evidence>
<dbReference type="PANTHER" id="PTHR46633">
    <property type="entry name" value="TRANSCRIPTION FACTOR MYC/MYB-RELATED"/>
    <property type="match status" value="1"/>
</dbReference>
<sequence length="264" mass="29738">WETDNRFCNISGENSRNWMLVWEDGFCDFNNGLHPGVFFKMSHEVYNYGEGLMGKMAANQGHTWIYRDQLAQPELKYLQNSHPRTWEAQFQSGIQTIALVALKEGILQLGSTQKVTEDLKYVIFLQKEFKYLLSTPGVLPPHPSFQATFATGLSKDSTRSTHEDGEIISSQKQKSSEDYRYLQNMNLIGGPDQYYNYMACGGNLNLASQDHQDLHSLGRTGLATVVPSMSSLQALLSKLPPVTPSYSAFPSSMQQPAEDNMDVY</sequence>
<comment type="caution">
    <text evidence="4">The sequence shown here is derived from an EMBL/GenBank/DDBJ whole genome shotgun (WGS) entry which is preliminary data.</text>
</comment>
<gene>
    <name evidence="4" type="ORF">KI387_023361</name>
</gene>
<accession>A0AA38L7C7</accession>
<evidence type="ECO:0000256" key="2">
    <source>
        <dbReference type="ARBA" id="ARBA00023163"/>
    </source>
</evidence>
<dbReference type="EMBL" id="JAHRHJ020000005">
    <property type="protein sequence ID" value="KAH9314734.1"/>
    <property type="molecule type" value="Genomic_DNA"/>
</dbReference>
<protein>
    <recommendedName>
        <fullName evidence="3">Transcription factor MYC/MYB N-terminal domain-containing protein</fullName>
    </recommendedName>
</protein>
<feature type="non-terminal residue" evidence="4">
    <location>
        <position position="1"/>
    </location>
</feature>
<dbReference type="Pfam" id="PF14215">
    <property type="entry name" value="bHLH-MYC_N"/>
    <property type="match status" value="1"/>
</dbReference>
<evidence type="ECO:0000313" key="4">
    <source>
        <dbReference type="EMBL" id="KAH9314734.1"/>
    </source>
</evidence>
<dbReference type="AlphaFoldDB" id="A0AA38L7C7"/>